<keyword evidence="1" id="KW-0805">Transcription regulation</keyword>
<evidence type="ECO:0000256" key="2">
    <source>
        <dbReference type="ARBA" id="ARBA00023125"/>
    </source>
</evidence>
<dbReference type="OrthoDB" id="9779746at2"/>
<dbReference type="Pfam" id="PF00440">
    <property type="entry name" value="TetR_N"/>
    <property type="match status" value="1"/>
</dbReference>
<evidence type="ECO:0000256" key="4">
    <source>
        <dbReference type="PROSITE-ProRule" id="PRU00335"/>
    </source>
</evidence>
<dbReference type="InterPro" id="IPR011075">
    <property type="entry name" value="TetR_C"/>
</dbReference>
<evidence type="ECO:0000313" key="7">
    <source>
        <dbReference type="Proteomes" id="UP000236742"/>
    </source>
</evidence>
<dbReference type="PANTHER" id="PTHR47506:SF10">
    <property type="entry name" value="TRANSCRIPTIONAL REGULATORY PROTEIN"/>
    <property type="match status" value="1"/>
</dbReference>
<evidence type="ECO:0000256" key="1">
    <source>
        <dbReference type="ARBA" id="ARBA00023015"/>
    </source>
</evidence>
<dbReference type="PROSITE" id="PS50977">
    <property type="entry name" value="HTH_TETR_2"/>
    <property type="match status" value="1"/>
</dbReference>
<dbReference type="AlphaFoldDB" id="A0A1H5ZN96"/>
<dbReference type="Gene3D" id="1.10.10.60">
    <property type="entry name" value="Homeodomain-like"/>
    <property type="match status" value="1"/>
</dbReference>
<protein>
    <submittedName>
        <fullName evidence="6">Regulatory protein, tetR family</fullName>
    </submittedName>
</protein>
<dbReference type="RefSeq" id="WP_104009505.1">
    <property type="nucleotide sequence ID" value="NZ_FNVD01000052.1"/>
</dbReference>
<dbReference type="Proteomes" id="UP000236742">
    <property type="component" value="Unassembled WGS sequence"/>
</dbReference>
<gene>
    <name evidence="6" type="ORF">SAMN05421751_1523</name>
</gene>
<feature type="DNA-binding region" description="H-T-H motif" evidence="4">
    <location>
        <begin position="29"/>
        <end position="48"/>
    </location>
</feature>
<organism evidence="6 7">
    <name type="scientific">Jhaorihella thermophila</name>
    <dbReference type="NCBI Taxonomy" id="488547"/>
    <lineage>
        <taxon>Bacteria</taxon>
        <taxon>Pseudomonadati</taxon>
        <taxon>Pseudomonadota</taxon>
        <taxon>Alphaproteobacteria</taxon>
        <taxon>Rhodobacterales</taxon>
        <taxon>Paracoccaceae</taxon>
        <taxon>Jhaorihella</taxon>
    </lineage>
</organism>
<feature type="domain" description="HTH tetR-type" evidence="5">
    <location>
        <begin position="6"/>
        <end position="66"/>
    </location>
</feature>
<reference evidence="7" key="1">
    <citation type="submission" date="2016-10" db="EMBL/GenBank/DDBJ databases">
        <authorList>
            <person name="Varghese N."/>
            <person name="Submissions S."/>
        </authorList>
    </citation>
    <scope>NUCLEOTIDE SEQUENCE [LARGE SCALE GENOMIC DNA]</scope>
    <source>
        <strain evidence="7">DSM 23413</strain>
    </source>
</reference>
<evidence type="ECO:0000256" key="3">
    <source>
        <dbReference type="ARBA" id="ARBA00023163"/>
    </source>
</evidence>
<proteinExistence type="predicted"/>
<dbReference type="InterPro" id="IPR001647">
    <property type="entry name" value="HTH_TetR"/>
</dbReference>
<dbReference type="PANTHER" id="PTHR47506">
    <property type="entry name" value="TRANSCRIPTIONAL REGULATORY PROTEIN"/>
    <property type="match status" value="1"/>
</dbReference>
<keyword evidence="7" id="KW-1185">Reference proteome</keyword>
<dbReference type="SUPFAM" id="SSF48498">
    <property type="entry name" value="Tetracyclin repressor-like, C-terminal domain"/>
    <property type="match status" value="1"/>
</dbReference>
<dbReference type="GO" id="GO:0003677">
    <property type="term" value="F:DNA binding"/>
    <property type="evidence" value="ECO:0007669"/>
    <property type="project" value="UniProtKB-UniRule"/>
</dbReference>
<sequence length="198" mass="21816">MARAANYDRDAALEAAMTLFWRKGYHATSLKDLETALEMKPGSIYAAFDSKENLYLLALRRYFENSRAGFRAVIAKAASPLAALAAHIRSYAELPAEDAARQACMLTRTLVDTRSTNPAIAAATQEYLDQMASEFAAAFAAARDKGEIALDADPERLARRYQANITALRVELHRGAREQTIRDLAEDMASEVEALRVA</sequence>
<dbReference type="Gene3D" id="1.10.357.10">
    <property type="entry name" value="Tetracycline Repressor, domain 2"/>
    <property type="match status" value="1"/>
</dbReference>
<keyword evidence="3" id="KW-0804">Transcription</keyword>
<dbReference type="InterPro" id="IPR036271">
    <property type="entry name" value="Tet_transcr_reg_TetR-rel_C_sf"/>
</dbReference>
<dbReference type="InterPro" id="IPR009057">
    <property type="entry name" value="Homeodomain-like_sf"/>
</dbReference>
<evidence type="ECO:0000259" key="5">
    <source>
        <dbReference type="PROSITE" id="PS50977"/>
    </source>
</evidence>
<keyword evidence="2 4" id="KW-0238">DNA-binding</keyword>
<evidence type="ECO:0000313" key="6">
    <source>
        <dbReference type="EMBL" id="SEG37215.1"/>
    </source>
</evidence>
<name>A0A1H5ZN96_9RHOB</name>
<dbReference type="Pfam" id="PF16925">
    <property type="entry name" value="TetR_C_13"/>
    <property type="match status" value="1"/>
</dbReference>
<accession>A0A1H5ZN96</accession>
<dbReference type="EMBL" id="FNVD01000052">
    <property type="protein sequence ID" value="SEG37215.1"/>
    <property type="molecule type" value="Genomic_DNA"/>
</dbReference>
<dbReference type="SUPFAM" id="SSF46689">
    <property type="entry name" value="Homeodomain-like"/>
    <property type="match status" value="1"/>
</dbReference>